<evidence type="ECO:0000313" key="2">
    <source>
        <dbReference type="EMBL" id="KLU23692.1"/>
    </source>
</evidence>
<keyword evidence="2" id="KW-0560">Oxidoreductase</keyword>
<dbReference type="PATRIC" id="fig|908627.4.peg.5324"/>
<name>A0A0J1CSU6_9BURK</name>
<dbReference type="Gene3D" id="3.40.50.850">
    <property type="entry name" value="Isochorismatase-like"/>
    <property type="match status" value="1"/>
</dbReference>
<dbReference type="RefSeq" id="WP_047849178.1">
    <property type="nucleotide sequence ID" value="NZ_AEJF01000143.1"/>
</dbReference>
<evidence type="ECO:0000259" key="1">
    <source>
        <dbReference type="Pfam" id="PF00857"/>
    </source>
</evidence>
<dbReference type="InterPro" id="IPR036380">
    <property type="entry name" value="Isochorismatase-like_sf"/>
</dbReference>
<organism evidence="2 3">
    <name type="scientific">Caballeronia mineralivorans PML1(12)</name>
    <dbReference type="NCBI Taxonomy" id="908627"/>
    <lineage>
        <taxon>Bacteria</taxon>
        <taxon>Pseudomonadati</taxon>
        <taxon>Pseudomonadota</taxon>
        <taxon>Betaproteobacteria</taxon>
        <taxon>Burkholderiales</taxon>
        <taxon>Burkholderiaceae</taxon>
        <taxon>Caballeronia</taxon>
    </lineage>
</organism>
<reference evidence="2 3" key="1">
    <citation type="journal article" date="2015" name="Genome Announc.">
        <title>Draft Genome Sequence of Burkholderia sp. Strain PML1(12), an Ectomycorrhizosphere-Inhabiting Bacterium with Effective Mineral-Weathering Ability.</title>
        <authorList>
            <person name="Uroz S."/>
            <person name="Oger P."/>
        </authorList>
    </citation>
    <scope>NUCLEOTIDE SEQUENCE [LARGE SCALE GENOMIC DNA]</scope>
    <source>
        <strain evidence="3">PML1(12)</strain>
    </source>
</reference>
<comment type="caution">
    <text evidence="2">The sequence shown here is derived from an EMBL/GenBank/DDBJ whole genome shotgun (WGS) entry which is preliminary data.</text>
</comment>
<sequence>MAFELLTPDSCAVALIDYQPQMFFGTASHERTTILHNVQAIAKAAKLFQVPTILSTVAAKTFSGDMVPEVQSVFPEYTPIDRTSMNSWEDSNFRKAIEATGRKKIVVAGLWTEVCVSFPTIQMINDGYEVYVPTDACGDVSHEAHERAVQRIIQAGAVPMTSLQFMFELQRDWGRTATYEGCMDILKEHSSYGIGVRYAKSILGAHASEAG</sequence>
<dbReference type="Pfam" id="PF00857">
    <property type="entry name" value="Isochorismatase"/>
    <property type="match status" value="1"/>
</dbReference>
<protein>
    <submittedName>
        <fullName evidence="2">Chloroperoxidase</fullName>
    </submittedName>
</protein>
<dbReference type="GO" id="GO:0004601">
    <property type="term" value="F:peroxidase activity"/>
    <property type="evidence" value="ECO:0007669"/>
    <property type="project" value="UniProtKB-KW"/>
</dbReference>
<dbReference type="InterPro" id="IPR000868">
    <property type="entry name" value="Isochorismatase-like_dom"/>
</dbReference>
<dbReference type="EMBL" id="AEJF01000143">
    <property type="protein sequence ID" value="KLU23692.1"/>
    <property type="molecule type" value="Genomic_DNA"/>
</dbReference>
<dbReference type="Proteomes" id="UP000035963">
    <property type="component" value="Unassembled WGS sequence"/>
</dbReference>
<dbReference type="PANTHER" id="PTHR43559:SF1">
    <property type="entry name" value="HYDROLASE"/>
    <property type="match status" value="1"/>
</dbReference>
<feature type="domain" description="Isochorismatase-like" evidence="1">
    <location>
        <begin position="12"/>
        <end position="162"/>
    </location>
</feature>
<evidence type="ECO:0000313" key="3">
    <source>
        <dbReference type="Proteomes" id="UP000035963"/>
    </source>
</evidence>
<dbReference type="InterPro" id="IPR053152">
    <property type="entry name" value="Hydrolase_YcaC-like"/>
</dbReference>
<dbReference type="OrthoDB" id="9789777at2"/>
<dbReference type="SUPFAM" id="SSF52499">
    <property type="entry name" value="Isochorismatase-like hydrolases"/>
    <property type="match status" value="1"/>
</dbReference>
<gene>
    <name evidence="2" type="ORF">EOS_23860</name>
</gene>
<keyword evidence="3" id="KW-1185">Reference proteome</keyword>
<accession>A0A0J1CSU6</accession>
<dbReference type="AlphaFoldDB" id="A0A0J1CSU6"/>
<dbReference type="PANTHER" id="PTHR43559">
    <property type="entry name" value="HYDROLASE YCAC-RELATED"/>
    <property type="match status" value="1"/>
</dbReference>
<keyword evidence="2" id="KW-0575">Peroxidase</keyword>
<dbReference type="CDD" id="cd01012">
    <property type="entry name" value="YcaC_related"/>
    <property type="match status" value="1"/>
</dbReference>
<proteinExistence type="predicted"/>